<gene>
    <name evidence="1" type="ORF">EQU50_02565</name>
</gene>
<dbReference type="InterPro" id="IPR052022">
    <property type="entry name" value="26kDa_periplasmic_antigen"/>
</dbReference>
<dbReference type="PANTHER" id="PTHR34387:SF2">
    <property type="entry name" value="SLR1258 PROTEIN"/>
    <property type="match status" value="1"/>
</dbReference>
<proteinExistence type="predicted"/>
<protein>
    <submittedName>
        <fullName evidence="1">SIMPL domain-containing protein</fullName>
    </submittedName>
</protein>
<keyword evidence="2" id="KW-1185">Reference proteome</keyword>
<accession>A0A4V2DZW6</accession>
<organism evidence="1 2">
    <name type="scientific">Candidatus Finniella inopinata</name>
    <dbReference type="NCBI Taxonomy" id="1696036"/>
    <lineage>
        <taxon>Bacteria</taxon>
        <taxon>Pseudomonadati</taxon>
        <taxon>Pseudomonadota</taxon>
        <taxon>Alphaproteobacteria</taxon>
        <taxon>Holosporales</taxon>
        <taxon>Candidatus Paracaedibacteraceae</taxon>
        <taxon>Candidatus Finniella</taxon>
    </lineage>
</organism>
<dbReference type="PANTHER" id="PTHR34387">
    <property type="entry name" value="SLR1258 PROTEIN"/>
    <property type="match status" value="1"/>
</dbReference>
<dbReference type="RefSeq" id="WP_130153589.1">
    <property type="nucleotide sequence ID" value="NZ_SCFB01000004.1"/>
</dbReference>
<dbReference type="EMBL" id="SCFB01000004">
    <property type="protein sequence ID" value="RZI46487.1"/>
    <property type="molecule type" value="Genomic_DNA"/>
</dbReference>
<dbReference type="GO" id="GO:0006974">
    <property type="term" value="P:DNA damage response"/>
    <property type="evidence" value="ECO:0007669"/>
    <property type="project" value="TreeGrafter"/>
</dbReference>
<dbReference type="Pfam" id="PF04402">
    <property type="entry name" value="SIMPL"/>
    <property type="match status" value="1"/>
</dbReference>
<comment type="caution">
    <text evidence="1">The sequence shown here is derived from an EMBL/GenBank/DDBJ whole genome shotgun (WGS) entry which is preliminary data.</text>
</comment>
<dbReference type="Gene3D" id="3.30.70.2970">
    <property type="entry name" value="Protein of unknown function (DUF541), domain 2"/>
    <property type="match status" value="1"/>
</dbReference>
<dbReference type="OrthoDB" id="9806540at2"/>
<dbReference type="Proteomes" id="UP000293550">
    <property type="component" value="Unassembled WGS sequence"/>
</dbReference>
<evidence type="ECO:0000313" key="1">
    <source>
        <dbReference type="EMBL" id="RZI46487.1"/>
    </source>
</evidence>
<evidence type="ECO:0000313" key="2">
    <source>
        <dbReference type="Proteomes" id="UP000293550"/>
    </source>
</evidence>
<sequence>MNNIKPLMVLLVATVIALGTALSGFFIGRSIEKFKTSDRAIVVKGFSEREVKSDIGDLTLTVKNPGNDLAEMKKKSDQDTKIVIAFLKSKGIKEEEITPGGAELTDRKVDNYFSVNDKLEYRYVLTTRIKVTTPKVEVIRDIGNQTAELINQQVIVGSSTRYYFTRFADLRTEMIAEATQSARQAALQFAKDSGSRVGEIRNAVQGAFSITSPNEEFNEAGSLEKKVRVVTTVTFNLVD</sequence>
<dbReference type="AlphaFoldDB" id="A0A4V2DZW6"/>
<dbReference type="InterPro" id="IPR016907">
    <property type="entry name" value="UCP029033"/>
</dbReference>
<reference evidence="1 2" key="1">
    <citation type="submission" date="2018-10" db="EMBL/GenBank/DDBJ databases">
        <title>An updated phylogeny of the Alphaproteobacteria reveals that the parasitic Rickettsiales and Holosporales have independent origins.</title>
        <authorList>
            <person name="Munoz-Gomez S.A."/>
            <person name="Hess S."/>
            <person name="Burger G."/>
            <person name="Lang B.F."/>
            <person name="Susko E."/>
            <person name="Slamovits C.H."/>
            <person name="Roger A.J."/>
        </authorList>
    </citation>
    <scope>NUCLEOTIDE SEQUENCE [LARGE SCALE GENOMIC DNA]</scope>
    <source>
        <strain evidence="1">HOLO01</strain>
    </source>
</reference>
<dbReference type="PIRSF" id="PIRSF029033">
    <property type="entry name" value="UCP029033"/>
    <property type="match status" value="1"/>
</dbReference>
<dbReference type="InterPro" id="IPR007497">
    <property type="entry name" value="SIMPL/DUF541"/>
</dbReference>
<name>A0A4V2DZW6_9PROT</name>